<evidence type="ECO:0000256" key="6">
    <source>
        <dbReference type="ARBA" id="ARBA00048211"/>
    </source>
</evidence>
<keyword evidence="7" id="KW-0479">Metal-binding</keyword>
<dbReference type="NCBIfam" id="TIGR00576">
    <property type="entry name" value="dut"/>
    <property type="match status" value="1"/>
</dbReference>
<evidence type="ECO:0000256" key="4">
    <source>
        <dbReference type="ARBA" id="ARBA00022801"/>
    </source>
</evidence>
<keyword evidence="4 7" id="KW-0378">Hydrolase</keyword>
<dbReference type="InterPro" id="IPR008181">
    <property type="entry name" value="dUTPase"/>
</dbReference>
<protein>
    <recommendedName>
        <fullName evidence="7">Deoxyuridine 5'-triphosphate nucleotidohydrolase</fullName>
        <shortName evidence="7">dUTPase</shortName>
        <ecNumber evidence="7">3.6.1.23</ecNumber>
    </recommendedName>
    <alternativeName>
        <fullName evidence="7">dUTP pyrophosphatase</fullName>
    </alternativeName>
</protein>
<dbReference type="CDD" id="cd07557">
    <property type="entry name" value="trimeric_dUTPase"/>
    <property type="match status" value="1"/>
</dbReference>
<accession>A0ABN8VTC3</accession>
<evidence type="ECO:0000256" key="3">
    <source>
        <dbReference type="ARBA" id="ARBA00011233"/>
    </source>
</evidence>
<evidence type="ECO:0000259" key="8">
    <source>
        <dbReference type="Pfam" id="PF00692"/>
    </source>
</evidence>
<name>A0ABN8VTC3_SACEU</name>
<comment type="cofactor">
    <cofactor evidence="7">
        <name>Mg(2+)</name>
        <dbReference type="ChEBI" id="CHEBI:18420"/>
    </cofactor>
</comment>
<dbReference type="InterPro" id="IPR033704">
    <property type="entry name" value="dUTPase_trimeric"/>
</dbReference>
<organism evidence="9 10">
    <name type="scientific">Saccharomyces eubayanus</name>
    <name type="common">Yeast</name>
    <dbReference type="NCBI Taxonomy" id="1080349"/>
    <lineage>
        <taxon>Eukaryota</taxon>
        <taxon>Fungi</taxon>
        <taxon>Dikarya</taxon>
        <taxon>Ascomycota</taxon>
        <taxon>Saccharomycotina</taxon>
        <taxon>Saccharomycetes</taxon>
        <taxon>Saccharomycetales</taxon>
        <taxon>Saccharomycetaceae</taxon>
        <taxon>Saccharomyces</taxon>
    </lineage>
</organism>
<comment type="pathway">
    <text evidence="1 7">Pyrimidine metabolism; dUMP biosynthesis; dUMP from dCTP (dUTP route): step 2/2.</text>
</comment>
<evidence type="ECO:0000256" key="1">
    <source>
        <dbReference type="ARBA" id="ARBA00005142"/>
    </source>
</evidence>
<evidence type="ECO:0000313" key="10">
    <source>
        <dbReference type="Proteomes" id="UP001152964"/>
    </source>
</evidence>
<dbReference type="Pfam" id="PF00692">
    <property type="entry name" value="dUTPase"/>
    <property type="match status" value="1"/>
</dbReference>
<dbReference type="Proteomes" id="UP001152964">
    <property type="component" value="Chromosome 4"/>
</dbReference>
<comment type="function">
    <text evidence="7">Involved in nucleotide metabolism via production of dUMP, the immediate precursor of thymidine nucleotides, and decreases the intracellular concentration of dUTP so that uracil cannot be incorporated into DNA.</text>
</comment>
<gene>
    <name evidence="9" type="primary">U6500D04570</name>
    <name evidence="9" type="ORF">SEUBUCD650_0D04570</name>
</gene>
<evidence type="ECO:0000313" key="9">
    <source>
        <dbReference type="EMBL" id="CAI1932649.1"/>
    </source>
</evidence>
<dbReference type="PANTHER" id="PTHR11241:SF0">
    <property type="entry name" value="DEOXYURIDINE 5'-TRIPHOSPHATE NUCLEOTIDOHYDROLASE"/>
    <property type="match status" value="1"/>
</dbReference>
<proteinExistence type="inferred from homology"/>
<evidence type="ECO:0000256" key="2">
    <source>
        <dbReference type="ARBA" id="ARBA00006581"/>
    </source>
</evidence>
<keyword evidence="10" id="KW-1185">Reference proteome</keyword>
<dbReference type="SUPFAM" id="SSF51283">
    <property type="entry name" value="dUTPase-like"/>
    <property type="match status" value="1"/>
</dbReference>
<dbReference type="NCBIfam" id="NF001862">
    <property type="entry name" value="PRK00601.1"/>
    <property type="match status" value="1"/>
</dbReference>
<dbReference type="Gene3D" id="2.70.40.10">
    <property type="match status" value="1"/>
</dbReference>
<keyword evidence="5 7" id="KW-0546">Nucleotide metabolism</keyword>
<evidence type="ECO:0000256" key="5">
    <source>
        <dbReference type="ARBA" id="ARBA00023080"/>
    </source>
</evidence>
<comment type="catalytic activity">
    <reaction evidence="6">
        <text>dUTP + H2O = dUMP + diphosphate + H(+)</text>
        <dbReference type="Rhea" id="RHEA:10248"/>
        <dbReference type="ChEBI" id="CHEBI:15377"/>
        <dbReference type="ChEBI" id="CHEBI:15378"/>
        <dbReference type="ChEBI" id="CHEBI:33019"/>
        <dbReference type="ChEBI" id="CHEBI:61555"/>
        <dbReference type="ChEBI" id="CHEBI:246422"/>
        <dbReference type="EC" id="3.6.1.23"/>
    </reaction>
    <physiologicalReaction direction="left-to-right" evidence="6">
        <dbReference type="Rhea" id="RHEA:10249"/>
    </physiologicalReaction>
</comment>
<feature type="domain" description="dUTPase-like" evidence="8">
    <location>
        <begin position="46"/>
        <end position="175"/>
    </location>
</feature>
<reference evidence="9" key="1">
    <citation type="submission" date="2022-08" db="EMBL/GenBank/DDBJ databases">
        <authorList>
            <person name="Byrne P K."/>
        </authorList>
    </citation>
    <scope>NUCLEOTIDE SEQUENCE</scope>
    <source>
        <strain evidence="9">UCD650</strain>
    </source>
</reference>
<dbReference type="PANTHER" id="PTHR11241">
    <property type="entry name" value="DEOXYURIDINE 5'-TRIPHOSPHATE NUCLEOTIDOHYDROLASE"/>
    <property type="match status" value="1"/>
</dbReference>
<dbReference type="EC" id="3.6.1.23" evidence="7"/>
<comment type="subunit">
    <text evidence="3 7">Homotrimer.</text>
</comment>
<dbReference type="InterPro" id="IPR036157">
    <property type="entry name" value="dUTPase-like_sf"/>
</dbReference>
<dbReference type="InterPro" id="IPR029054">
    <property type="entry name" value="dUTPase-like"/>
</dbReference>
<evidence type="ECO:0000256" key="7">
    <source>
        <dbReference type="RuleBase" id="RU367024"/>
    </source>
</evidence>
<comment type="similarity">
    <text evidence="2 7">Belongs to the dUTPase family.</text>
</comment>
<dbReference type="EMBL" id="OX291494">
    <property type="protein sequence ID" value="CAI1932649.1"/>
    <property type="molecule type" value="Genomic_DNA"/>
</dbReference>
<sequence>MLTRSYLITKKMNFSRREISYNTPSQKIKMTTTSDQILKIQLRSAYATVPTKGSATAAGYDIYASQDISIPAMGQGMVPTDISFTVPTGTYGRIAPRSGLAVKNGIQTGAGVVDRDYTGEVKVILFNHSQKDFAIKKGDRVAQLILEKIVENAQIVVVDSLEESARGAGGFGSTGN</sequence>
<keyword evidence="7" id="KW-0460">Magnesium</keyword>